<dbReference type="PROSITE" id="PS51371">
    <property type="entry name" value="CBS"/>
    <property type="match status" value="1"/>
</dbReference>
<evidence type="ECO:0000259" key="2">
    <source>
        <dbReference type="PROSITE" id="PS51371"/>
    </source>
</evidence>
<evidence type="ECO:0000313" key="4">
    <source>
        <dbReference type="Proteomes" id="UP000468388"/>
    </source>
</evidence>
<evidence type="ECO:0000256" key="1">
    <source>
        <dbReference type="PROSITE-ProRule" id="PRU00703"/>
    </source>
</evidence>
<dbReference type="Gene3D" id="3.10.580.10">
    <property type="entry name" value="CBS-domain"/>
    <property type="match status" value="1"/>
</dbReference>
<keyword evidence="4" id="KW-1185">Reference proteome</keyword>
<proteinExistence type="predicted"/>
<dbReference type="RefSeq" id="WP_157302908.1">
    <property type="nucleotide sequence ID" value="NZ_BAAAZB010000021.1"/>
</dbReference>
<dbReference type="Pfam" id="PF00571">
    <property type="entry name" value="CBS"/>
    <property type="match status" value="2"/>
</dbReference>
<sequence>MLARDLISTVVPVLHPLDSGARALRLMNEYHLTQLPMVLENKYLALVEEDDIMDLEDAETHLENMEYNGSKPAIMENAHFYEALKLFNDLKLSTLPVISRENEYLGVLTKDNLLSVLGQYNGVKEHGGILALDMDPRDYSLSEIARIAESNDITLLSVNTITNPVSGRLEVLLKTNRQELQGLLATFERFNYAVKYTVTEEQEEDLVKKNYDLLMNYISM</sequence>
<dbReference type="OrthoDB" id="1523762at2"/>
<dbReference type="AlphaFoldDB" id="A0A6N8JIJ8"/>
<dbReference type="Proteomes" id="UP000468388">
    <property type="component" value="Unassembled WGS sequence"/>
</dbReference>
<reference evidence="3 4" key="1">
    <citation type="submission" date="2019-12" db="EMBL/GenBank/DDBJ databases">
        <title>The draft genomic sequence of strain Chitinophaga oryziterrae JCM 16595.</title>
        <authorList>
            <person name="Zhang X."/>
        </authorList>
    </citation>
    <scope>NUCLEOTIDE SEQUENCE [LARGE SCALE GENOMIC DNA]</scope>
    <source>
        <strain evidence="3 4">JCM 16595</strain>
    </source>
</reference>
<dbReference type="EMBL" id="WRXO01000010">
    <property type="protein sequence ID" value="MVT44098.1"/>
    <property type="molecule type" value="Genomic_DNA"/>
</dbReference>
<organism evidence="3 4">
    <name type="scientific">Chitinophaga oryziterrae</name>
    <dbReference type="NCBI Taxonomy" id="1031224"/>
    <lineage>
        <taxon>Bacteria</taxon>
        <taxon>Pseudomonadati</taxon>
        <taxon>Bacteroidota</taxon>
        <taxon>Chitinophagia</taxon>
        <taxon>Chitinophagales</taxon>
        <taxon>Chitinophagaceae</taxon>
        <taxon>Chitinophaga</taxon>
    </lineage>
</organism>
<comment type="caution">
    <text evidence="3">The sequence shown here is derived from an EMBL/GenBank/DDBJ whole genome shotgun (WGS) entry which is preliminary data.</text>
</comment>
<keyword evidence="1" id="KW-0129">CBS domain</keyword>
<gene>
    <name evidence="3" type="ORF">GO495_26120</name>
</gene>
<name>A0A6N8JIJ8_9BACT</name>
<feature type="domain" description="CBS" evidence="2">
    <location>
        <begin position="65"/>
        <end position="125"/>
    </location>
</feature>
<evidence type="ECO:0000313" key="3">
    <source>
        <dbReference type="EMBL" id="MVT44098.1"/>
    </source>
</evidence>
<dbReference type="InterPro" id="IPR000644">
    <property type="entry name" value="CBS_dom"/>
</dbReference>
<dbReference type="SUPFAM" id="SSF54631">
    <property type="entry name" value="CBS-domain pair"/>
    <property type="match status" value="1"/>
</dbReference>
<accession>A0A6N8JIJ8</accession>
<protein>
    <submittedName>
        <fullName evidence="3">CBS domain-containing protein</fullName>
    </submittedName>
</protein>
<dbReference type="InterPro" id="IPR046342">
    <property type="entry name" value="CBS_dom_sf"/>
</dbReference>